<accession>A0A067BTH8</accession>
<dbReference type="RefSeq" id="XP_012211706.1">
    <property type="nucleotide sequence ID" value="XM_012356316.1"/>
</dbReference>
<dbReference type="InterPro" id="IPR032675">
    <property type="entry name" value="LRR_dom_sf"/>
</dbReference>
<proteinExistence type="predicted"/>
<dbReference type="AlphaFoldDB" id="A0A067BTH8"/>
<dbReference type="KEGG" id="spar:SPRG_16832"/>
<evidence type="ECO:0008006" key="3">
    <source>
        <dbReference type="Google" id="ProtNLM"/>
    </source>
</evidence>
<evidence type="ECO:0000313" key="1">
    <source>
        <dbReference type="EMBL" id="KDO17586.1"/>
    </source>
</evidence>
<evidence type="ECO:0000313" key="2">
    <source>
        <dbReference type="Proteomes" id="UP000030745"/>
    </source>
</evidence>
<protein>
    <recommendedName>
        <fullName evidence="3">F-box domain-containing protein</fullName>
    </recommendedName>
</protein>
<organism evidence="1 2">
    <name type="scientific">Saprolegnia parasitica (strain CBS 223.65)</name>
    <dbReference type="NCBI Taxonomy" id="695850"/>
    <lineage>
        <taxon>Eukaryota</taxon>
        <taxon>Sar</taxon>
        <taxon>Stramenopiles</taxon>
        <taxon>Oomycota</taxon>
        <taxon>Saprolegniomycetes</taxon>
        <taxon>Saprolegniales</taxon>
        <taxon>Saprolegniaceae</taxon>
        <taxon>Saprolegnia</taxon>
    </lineage>
</organism>
<dbReference type="GeneID" id="24138423"/>
<feature type="non-terminal residue" evidence="1">
    <location>
        <position position="261"/>
    </location>
</feature>
<dbReference type="EMBL" id="KK583620">
    <property type="protein sequence ID" value="KDO17586.1"/>
    <property type="molecule type" value="Genomic_DNA"/>
</dbReference>
<sequence length="261" mass="28029">MDLPSLVLTLLAATLPLRPRIELHCSIRDAATLASLVAVVGPALNTVTLRYYSDRVVDGQGRAISDLLLQRCPRLRHMDISVQSYSENEAVELNDLLAVVVHPHVHDLSLNLQSVTTAPRLGHRLAAWLLTAPAAKLRLANVAQMDHDAVIALCDALQANTTLQELTIDNVRGLNGFHGHTLPLSLKSLAWNVPFFRFVDAATLTDFATAVGPTQLERLECSVFGQLATYPAAAPMLSQLQSHVVSGSNAGSIPAMIAGLS</sequence>
<keyword evidence="2" id="KW-1185">Reference proteome</keyword>
<reference evidence="1 2" key="1">
    <citation type="journal article" date="2013" name="PLoS Genet.">
        <title>Distinctive expansion of potential virulence genes in the genome of the oomycete fish pathogen Saprolegnia parasitica.</title>
        <authorList>
            <person name="Jiang R.H."/>
            <person name="de Bruijn I."/>
            <person name="Haas B.J."/>
            <person name="Belmonte R."/>
            <person name="Lobach L."/>
            <person name="Christie J."/>
            <person name="van den Ackerveken G."/>
            <person name="Bottin A."/>
            <person name="Bulone V."/>
            <person name="Diaz-Moreno S.M."/>
            <person name="Dumas B."/>
            <person name="Fan L."/>
            <person name="Gaulin E."/>
            <person name="Govers F."/>
            <person name="Grenville-Briggs L.J."/>
            <person name="Horner N.R."/>
            <person name="Levin J.Z."/>
            <person name="Mammella M."/>
            <person name="Meijer H.J."/>
            <person name="Morris P."/>
            <person name="Nusbaum C."/>
            <person name="Oome S."/>
            <person name="Phillips A.J."/>
            <person name="van Rooyen D."/>
            <person name="Rzeszutek E."/>
            <person name="Saraiva M."/>
            <person name="Secombes C.J."/>
            <person name="Seidl M.F."/>
            <person name="Snel B."/>
            <person name="Stassen J.H."/>
            <person name="Sykes S."/>
            <person name="Tripathy S."/>
            <person name="van den Berg H."/>
            <person name="Vega-Arreguin J.C."/>
            <person name="Wawra S."/>
            <person name="Young S.K."/>
            <person name="Zeng Q."/>
            <person name="Dieguez-Uribeondo J."/>
            <person name="Russ C."/>
            <person name="Tyler B.M."/>
            <person name="van West P."/>
        </authorList>
    </citation>
    <scope>NUCLEOTIDE SEQUENCE [LARGE SCALE GENOMIC DNA]</scope>
    <source>
        <strain evidence="1 2">CBS 223.65</strain>
    </source>
</reference>
<dbReference type="VEuPathDB" id="FungiDB:SPRG_16832"/>
<name>A0A067BTH8_SAPPC</name>
<dbReference type="SUPFAM" id="SSF52047">
    <property type="entry name" value="RNI-like"/>
    <property type="match status" value="1"/>
</dbReference>
<dbReference type="Proteomes" id="UP000030745">
    <property type="component" value="Unassembled WGS sequence"/>
</dbReference>
<gene>
    <name evidence="1" type="ORF">SPRG_16832</name>
</gene>
<dbReference type="Gene3D" id="3.80.10.10">
    <property type="entry name" value="Ribonuclease Inhibitor"/>
    <property type="match status" value="1"/>
</dbReference>